<dbReference type="KEGG" id="vg:16479785"/>
<keyword evidence="2" id="KW-1185">Reference proteome</keyword>
<dbReference type="Proteomes" id="UP000208100">
    <property type="component" value="Segment"/>
</dbReference>
<dbReference type="EMBL" id="KC961304">
    <property type="protein sequence ID" value="AGR57152.1"/>
    <property type="molecule type" value="Genomic_DNA"/>
</dbReference>
<reference evidence="1 2" key="1">
    <citation type="journal article" date="2013" name="PLoS ONE">
        <title>Comparative Genome Sequence Analysis of Choristoneura occidentalis Freeman and C. rosaceana Harris (Lepidoptera: Tortricidae) Alphabaculoviruses.</title>
        <authorList>
            <person name="Thumbi D.K."/>
            <person name="Beliveau C."/>
            <person name="Cusson M."/>
            <person name="Lapointe R."/>
            <person name="Lucarotti C.J."/>
        </authorList>
    </citation>
    <scope>NUCLEOTIDE SEQUENCE [LARGE SCALE GENOMIC DNA]</scope>
    <source>
        <strain evidence="1">NB_1</strain>
    </source>
</reference>
<protein>
    <submittedName>
        <fullName evidence="1">Uncharacterized protein</fullName>
    </submittedName>
</protein>
<accession>S5NA54</accession>
<evidence type="ECO:0000313" key="1">
    <source>
        <dbReference type="EMBL" id="AGR57152.1"/>
    </source>
</evidence>
<organism evidence="1 2">
    <name type="scientific">Choristoneura rosaceana nucleopolyhedrovirus</name>
    <dbReference type="NCBI Taxonomy" id="58094"/>
    <lineage>
        <taxon>Viruses</taxon>
        <taxon>Viruses incertae sedis</taxon>
        <taxon>Naldaviricetes</taxon>
        <taxon>Lefavirales</taxon>
        <taxon>Baculoviridae</taxon>
        <taxon>Alphabaculovirus</taxon>
        <taxon>Alphabaculovirus chorosaceanae</taxon>
    </lineage>
</organism>
<dbReference type="GeneID" id="16479785"/>
<sequence length="157" mass="18049">MRSARVGAMPKPVQRNNLYRNIRKQTNHLRLLSKLPRCRLRRVCATTCLLQRKRNLNRMLQTTTARTTLTEIVAGVPNLPFVNVHARTTLCGYATYGTCKQTRRIMTLHVACYVTKLDAKFSQKLQSCVSHGICILNALTSLKKKTMLYCLFIYLFI</sequence>
<evidence type="ECO:0000313" key="2">
    <source>
        <dbReference type="Proteomes" id="UP000208100"/>
    </source>
</evidence>
<proteinExistence type="predicted"/>
<dbReference type="RefSeq" id="YP_008378468.1">
    <property type="nucleotide sequence ID" value="NC_021924.1"/>
</dbReference>
<name>S5NA54_9ABAC</name>
<dbReference type="OrthoDB" id="17728at10239"/>